<reference evidence="1 4" key="2">
    <citation type="submission" date="2020-08" db="EMBL/GenBank/DDBJ databases">
        <title>Genomic Encyclopedia of Type Strains, Phase IV (KMG-IV): sequencing the most valuable type-strain genomes for metagenomic binning, comparative biology and taxonomic classification.</title>
        <authorList>
            <person name="Goeker M."/>
        </authorList>
    </citation>
    <scope>NUCLEOTIDE SEQUENCE [LARGE SCALE GENOMIC DNA]</scope>
    <source>
        <strain evidence="1 4">DSM 100021</strain>
    </source>
</reference>
<protein>
    <recommendedName>
        <fullName evidence="5">DUF2948 domain-containing protein</fullName>
    </recommendedName>
</protein>
<sequence length="151" mass="16704">MTDLKLLSLDEEDLAILSAHLQDAVFKPVDADYSAKTGVFSIAVNRFVWEKAGERGGIFRRKKSFERRRAVLSVKRVRSVRSIGFTRGDREQVLNLLAVTFTRTGDGPEGRLDLVCADDATIALDVECIELQLADTGGAWETTSRPRHPGA</sequence>
<dbReference type="OrthoDB" id="9806367at2"/>
<proteinExistence type="predicted"/>
<evidence type="ECO:0008006" key="5">
    <source>
        <dbReference type="Google" id="ProtNLM"/>
    </source>
</evidence>
<dbReference type="AlphaFoldDB" id="A0A1Q9AC06"/>
<evidence type="ECO:0000313" key="3">
    <source>
        <dbReference type="Proteomes" id="UP000185598"/>
    </source>
</evidence>
<reference evidence="2 3" key="1">
    <citation type="submission" date="2016-09" db="EMBL/GenBank/DDBJ databases">
        <title>Rhizobium oryziradicis sp. nov., isolated from the root of rice.</title>
        <authorList>
            <person name="Zhao J."/>
            <person name="Zhang X."/>
        </authorList>
    </citation>
    <scope>NUCLEOTIDE SEQUENCE [LARGE SCALE GENOMIC DNA]</scope>
    <source>
        <strain evidence="2 3">14971</strain>
    </source>
</reference>
<dbReference type="STRING" id="887144.BJF91_02390"/>
<dbReference type="RefSeq" id="WP_075612535.1">
    <property type="nucleotide sequence ID" value="NZ_JACIED010000007.1"/>
</dbReference>
<name>A0A1Q9AC06_9HYPH</name>
<dbReference type="Proteomes" id="UP000544107">
    <property type="component" value="Unassembled WGS sequence"/>
</dbReference>
<organism evidence="2 3">
    <name type="scientific">Allorhizobium taibaishanense</name>
    <dbReference type="NCBI Taxonomy" id="887144"/>
    <lineage>
        <taxon>Bacteria</taxon>
        <taxon>Pseudomonadati</taxon>
        <taxon>Pseudomonadota</taxon>
        <taxon>Alphaproteobacteria</taxon>
        <taxon>Hyphomicrobiales</taxon>
        <taxon>Rhizobiaceae</taxon>
        <taxon>Rhizobium/Agrobacterium group</taxon>
        <taxon>Allorhizobium</taxon>
    </lineage>
</organism>
<dbReference type="EMBL" id="JACIED010000007">
    <property type="protein sequence ID" value="MBB4010288.1"/>
    <property type="molecule type" value="Genomic_DNA"/>
</dbReference>
<dbReference type="InterPro" id="IPR021335">
    <property type="entry name" value="DUF2948"/>
</dbReference>
<keyword evidence="3" id="KW-1185">Reference proteome</keyword>
<evidence type="ECO:0000313" key="4">
    <source>
        <dbReference type="Proteomes" id="UP000544107"/>
    </source>
</evidence>
<accession>A0A1Q9AC06</accession>
<evidence type="ECO:0000313" key="1">
    <source>
        <dbReference type="EMBL" id="MBB4010288.1"/>
    </source>
</evidence>
<comment type="caution">
    <text evidence="2">The sequence shown here is derived from an EMBL/GenBank/DDBJ whole genome shotgun (WGS) entry which is preliminary data.</text>
</comment>
<evidence type="ECO:0000313" key="2">
    <source>
        <dbReference type="EMBL" id="OLP52393.1"/>
    </source>
</evidence>
<dbReference type="Proteomes" id="UP000185598">
    <property type="component" value="Unassembled WGS sequence"/>
</dbReference>
<gene>
    <name evidence="2" type="ORF">BJF91_02390</name>
    <name evidence="1" type="ORF">GGQ71_004586</name>
</gene>
<dbReference type="EMBL" id="MKIN01000014">
    <property type="protein sequence ID" value="OLP52393.1"/>
    <property type="molecule type" value="Genomic_DNA"/>
</dbReference>
<dbReference type="Pfam" id="PF11164">
    <property type="entry name" value="DUF2948"/>
    <property type="match status" value="1"/>
</dbReference>